<evidence type="ECO:0000313" key="2">
    <source>
        <dbReference type="EMBL" id="KAH6654773.1"/>
    </source>
</evidence>
<dbReference type="AlphaFoldDB" id="A0A9P8UME8"/>
<dbReference type="Proteomes" id="UP000758603">
    <property type="component" value="Unassembled WGS sequence"/>
</dbReference>
<keyword evidence="1" id="KW-0732">Signal</keyword>
<evidence type="ECO:0000256" key="1">
    <source>
        <dbReference type="SAM" id="SignalP"/>
    </source>
</evidence>
<sequence>MKSPLILGVVLILASQAAASALVNPWQIVFYWYTYRLSVLANDVSGNKDVAATCRGTGPGNSCNFDEFAEYIQARNKDYSPFPKGTIGTDLTPDPQDAVNKINKATWKSSNPQDPRTLFPAKWGKSKTLPGLGEMLQEAVDIANKIRSSSTAVAKLGGDMTKVVELTNMKSVLNTISIARKQDFWDANTYKLIANALKADSIDVQPKTMQGLDGKTFTLIDTEALVKGAPNPGDLRKSITNALASNPTTKKIKNHPNAIAKVDEALSDLLSTIACT</sequence>
<dbReference type="OrthoDB" id="4794019at2759"/>
<reference evidence="2" key="1">
    <citation type="journal article" date="2021" name="Nat. Commun.">
        <title>Genetic determinants of endophytism in the Arabidopsis root mycobiome.</title>
        <authorList>
            <person name="Mesny F."/>
            <person name="Miyauchi S."/>
            <person name="Thiergart T."/>
            <person name="Pickel B."/>
            <person name="Atanasova L."/>
            <person name="Karlsson M."/>
            <person name="Huettel B."/>
            <person name="Barry K.W."/>
            <person name="Haridas S."/>
            <person name="Chen C."/>
            <person name="Bauer D."/>
            <person name="Andreopoulos W."/>
            <person name="Pangilinan J."/>
            <person name="LaButti K."/>
            <person name="Riley R."/>
            <person name="Lipzen A."/>
            <person name="Clum A."/>
            <person name="Drula E."/>
            <person name="Henrissat B."/>
            <person name="Kohler A."/>
            <person name="Grigoriev I.V."/>
            <person name="Martin F.M."/>
            <person name="Hacquard S."/>
        </authorList>
    </citation>
    <scope>NUCLEOTIDE SEQUENCE</scope>
    <source>
        <strain evidence="2">MPI-SDFR-AT-0073</strain>
    </source>
</reference>
<comment type="caution">
    <text evidence="2">The sequence shown here is derived from an EMBL/GenBank/DDBJ whole genome shotgun (WGS) entry which is preliminary data.</text>
</comment>
<dbReference type="GeneID" id="70138077"/>
<gene>
    <name evidence="2" type="ORF">BKA67DRAFT_691738</name>
</gene>
<feature type="chain" id="PRO_5040331741" evidence="1">
    <location>
        <begin position="20"/>
        <end position="276"/>
    </location>
</feature>
<dbReference type="RefSeq" id="XP_045959043.1">
    <property type="nucleotide sequence ID" value="XM_046109186.1"/>
</dbReference>
<organism evidence="2 3">
    <name type="scientific">Truncatella angustata</name>
    <dbReference type="NCBI Taxonomy" id="152316"/>
    <lineage>
        <taxon>Eukaryota</taxon>
        <taxon>Fungi</taxon>
        <taxon>Dikarya</taxon>
        <taxon>Ascomycota</taxon>
        <taxon>Pezizomycotina</taxon>
        <taxon>Sordariomycetes</taxon>
        <taxon>Xylariomycetidae</taxon>
        <taxon>Amphisphaeriales</taxon>
        <taxon>Sporocadaceae</taxon>
        <taxon>Truncatella</taxon>
    </lineage>
</organism>
<evidence type="ECO:0000313" key="3">
    <source>
        <dbReference type="Proteomes" id="UP000758603"/>
    </source>
</evidence>
<protein>
    <submittedName>
        <fullName evidence="2">Uncharacterized protein</fullName>
    </submittedName>
</protein>
<name>A0A9P8UME8_9PEZI</name>
<proteinExistence type="predicted"/>
<dbReference type="EMBL" id="JAGPXC010000004">
    <property type="protein sequence ID" value="KAH6654773.1"/>
    <property type="molecule type" value="Genomic_DNA"/>
</dbReference>
<accession>A0A9P8UME8</accession>
<keyword evidence="3" id="KW-1185">Reference proteome</keyword>
<feature type="signal peptide" evidence="1">
    <location>
        <begin position="1"/>
        <end position="19"/>
    </location>
</feature>